<dbReference type="RefSeq" id="WP_074854542.1">
    <property type="nucleotide sequence ID" value="NZ_FNOX01000012.1"/>
</dbReference>
<organism evidence="8 9">
    <name type="scientific">Pseudomonas salomonii</name>
    <dbReference type="NCBI Taxonomy" id="191391"/>
    <lineage>
        <taxon>Bacteria</taxon>
        <taxon>Pseudomonadati</taxon>
        <taxon>Pseudomonadota</taxon>
        <taxon>Gammaproteobacteria</taxon>
        <taxon>Pseudomonadales</taxon>
        <taxon>Pseudomonadaceae</taxon>
        <taxon>Pseudomonas</taxon>
    </lineage>
</organism>
<evidence type="ECO:0000256" key="4">
    <source>
        <dbReference type="ARBA" id="ARBA00022989"/>
    </source>
</evidence>
<keyword evidence="4 6" id="KW-1133">Transmembrane helix</keyword>
<evidence type="ECO:0000256" key="5">
    <source>
        <dbReference type="ARBA" id="ARBA00023136"/>
    </source>
</evidence>
<feature type="transmembrane region" description="Helical" evidence="6">
    <location>
        <begin position="271"/>
        <end position="293"/>
    </location>
</feature>
<feature type="transmembrane region" description="Helical" evidence="6">
    <location>
        <begin position="98"/>
        <end position="118"/>
    </location>
</feature>
<dbReference type="Proteomes" id="UP000182902">
    <property type="component" value="Unassembled WGS sequence"/>
</dbReference>
<evidence type="ECO:0000256" key="6">
    <source>
        <dbReference type="SAM" id="Phobius"/>
    </source>
</evidence>
<dbReference type="EMBL" id="FNOX01000012">
    <property type="protein sequence ID" value="SDZ54635.1"/>
    <property type="molecule type" value="Genomic_DNA"/>
</dbReference>
<keyword evidence="3 6" id="KW-0812">Transmembrane</keyword>
<dbReference type="GO" id="GO:0016020">
    <property type="term" value="C:membrane"/>
    <property type="evidence" value="ECO:0007669"/>
    <property type="project" value="UniProtKB-SubCell"/>
</dbReference>
<keyword evidence="5 6" id="KW-0472">Membrane</keyword>
<evidence type="ECO:0000313" key="8">
    <source>
        <dbReference type="EMBL" id="SDZ54635.1"/>
    </source>
</evidence>
<evidence type="ECO:0000256" key="2">
    <source>
        <dbReference type="ARBA" id="ARBA00007362"/>
    </source>
</evidence>
<gene>
    <name evidence="8" type="ORF">SAMN05216247_11284</name>
</gene>
<feature type="domain" description="EamA" evidence="7">
    <location>
        <begin position="155"/>
        <end position="290"/>
    </location>
</feature>
<feature type="transmembrane region" description="Helical" evidence="6">
    <location>
        <begin position="68"/>
        <end position="92"/>
    </location>
</feature>
<feature type="domain" description="EamA" evidence="7">
    <location>
        <begin position="10"/>
        <end position="141"/>
    </location>
</feature>
<evidence type="ECO:0000256" key="3">
    <source>
        <dbReference type="ARBA" id="ARBA00022692"/>
    </source>
</evidence>
<proteinExistence type="inferred from homology"/>
<dbReference type="InterPro" id="IPR037185">
    <property type="entry name" value="EmrE-like"/>
</dbReference>
<dbReference type="SUPFAM" id="SSF103481">
    <property type="entry name" value="Multidrug resistance efflux transporter EmrE"/>
    <property type="match status" value="1"/>
</dbReference>
<reference evidence="8 9" key="1">
    <citation type="submission" date="2016-10" db="EMBL/GenBank/DDBJ databases">
        <authorList>
            <person name="de Groot N.N."/>
        </authorList>
    </citation>
    <scope>NUCLEOTIDE SEQUENCE [LARGE SCALE GENOMIC DNA]</scope>
    <source>
        <strain evidence="8 9">ICMP 14252</strain>
    </source>
</reference>
<comment type="similarity">
    <text evidence="2">Belongs to the EamA transporter family.</text>
</comment>
<accession>A0A1H3TY79</accession>
<dbReference type="InterPro" id="IPR000620">
    <property type="entry name" value="EamA_dom"/>
</dbReference>
<evidence type="ECO:0000259" key="7">
    <source>
        <dbReference type="Pfam" id="PF00892"/>
    </source>
</evidence>
<sequence length="315" mass="33179">MNALKVRLLLFTVAILALFSISWLLSKSLLGSLAVMHAVGLRLWATTAALWLIVAFSTRPPQASKPLLARMPGFFILSILGFSLYFVCSFGALKTLKASDLTMVLATIPGITYLLGLLTRSLGFSWLKLAGVVIVSVAALAFNTHTGDVGAVSASGIALALVAALSYAVYGLLSKRYLKDLPLINSLAWVTLIAAACFVPLFVLDPAPLLLLNLEDALKVLILGAACSAPVYVLYQKVLAEGGVLYANAIGLLAPFAVVTGEWLIGSGTTLGAVKIVAMIAVMVGITLLFMDASGASGWTFKRRAPNPPVSEEIQ</sequence>
<feature type="transmembrane region" description="Helical" evidence="6">
    <location>
        <begin position="244"/>
        <end position="265"/>
    </location>
</feature>
<feature type="transmembrane region" description="Helical" evidence="6">
    <location>
        <begin position="216"/>
        <end position="235"/>
    </location>
</feature>
<feature type="transmembrane region" description="Helical" evidence="6">
    <location>
        <begin position="182"/>
        <end position="204"/>
    </location>
</feature>
<dbReference type="PANTHER" id="PTHR32322:SF2">
    <property type="entry name" value="EAMA DOMAIN-CONTAINING PROTEIN"/>
    <property type="match status" value="1"/>
</dbReference>
<name>A0A1H3TY79_9PSED</name>
<evidence type="ECO:0000313" key="9">
    <source>
        <dbReference type="Proteomes" id="UP000182902"/>
    </source>
</evidence>
<feature type="transmembrane region" description="Helical" evidence="6">
    <location>
        <begin position="149"/>
        <end position="170"/>
    </location>
</feature>
<comment type="subcellular location">
    <subcellularLocation>
        <location evidence="1">Membrane</location>
        <topology evidence="1">Multi-pass membrane protein</topology>
    </subcellularLocation>
</comment>
<dbReference type="PANTHER" id="PTHR32322">
    <property type="entry name" value="INNER MEMBRANE TRANSPORTER"/>
    <property type="match status" value="1"/>
</dbReference>
<evidence type="ECO:0000256" key="1">
    <source>
        <dbReference type="ARBA" id="ARBA00004141"/>
    </source>
</evidence>
<feature type="transmembrane region" description="Helical" evidence="6">
    <location>
        <begin position="34"/>
        <end position="56"/>
    </location>
</feature>
<protein>
    <submittedName>
        <fullName evidence="8">EamA-like transporter family protein</fullName>
    </submittedName>
</protein>
<dbReference type="InterPro" id="IPR050638">
    <property type="entry name" value="AA-Vitamin_Transporters"/>
</dbReference>
<dbReference type="AlphaFoldDB" id="A0A1H3TY79"/>
<dbReference type="Pfam" id="PF00892">
    <property type="entry name" value="EamA"/>
    <property type="match status" value="2"/>
</dbReference>
<feature type="transmembrane region" description="Helical" evidence="6">
    <location>
        <begin position="125"/>
        <end position="143"/>
    </location>
</feature>